<comment type="caution">
    <text evidence="3">The sequence shown here is derived from an EMBL/GenBank/DDBJ whole genome shotgun (WGS) entry which is preliminary data.</text>
</comment>
<evidence type="ECO:0000256" key="1">
    <source>
        <dbReference type="SAM" id="Coils"/>
    </source>
</evidence>
<feature type="region of interest" description="Disordered" evidence="2">
    <location>
        <begin position="1"/>
        <end position="32"/>
    </location>
</feature>
<dbReference type="Proteomes" id="UP001412067">
    <property type="component" value="Unassembled WGS sequence"/>
</dbReference>
<accession>A0ABR2LSF0</accession>
<dbReference type="EMBL" id="JBBWWR010000015">
    <property type="protein sequence ID" value="KAK8949848.1"/>
    <property type="molecule type" value="Genomic_DNA"/>
</dbReference>
<protein>
    <submittedName>
        <fullName evidence="3">Uncharacterized protein</fullName>
    </submittedName>
</protein>
<feature type="compositionally biased region" description="Low complexity" evidence="2">
    <location>
        <begin position="133"/>
        <end position="145"/>
    </location>
</feature>
<feature type="region of interest" description="Disordered" evidence="2">
    <location>
        <begin position="274"/>
        <end position="313"/>
    </location>
</feature>
<feature type="compositionally biased region" description="Polar residues" evidence="2">
    <location>
        <begin position="153"/>
        <end position="170"/>
    </location>
</feature>
<sequence>MLSRRSFPEPTTSTLSSTTSSEPTTSMMSSDLQGQVSDLARRMNTMEASILSIKASIETLFELHGYHREGEAFVRTATPTARDARRRPRNPPARAARGRPRNPTLVDTIPTTIVPDDDGRFLSNTSSPFQGNTPSSPSSTTIIPPDDGRLLPNTFSSFQNNTSAPPTHTTIVPPDNGRLLPNTSSPSQGNTPASPIPTNIVPPDDGQLLPNTSSPSQNNTSAPTNDPAGAGAIVICSDRVTDPTAPLSDHQPVAQSAPRRYETRFTWAANNPAAHSSLATQLQPPTEHAITTRRTPSRGRQPRRSTRPTPARNVSALSDLIRKLSKEIKELSKKVARDIKQLSIKVNKNTQQVTRNAQRNAQEVKALKASIRAHGVLLSQIRR</sequence>
<feature type="compositionally biased region" description="Polar residues" evidence="2">
    <location>
        <begin position="181"/>
        <end position="197"/>
    </location>
</feature>
<evidence type="ECO:0000313" key="4">
    <source>
        <dbReference type="Proteomes" id="UP001412067"/>
    </source>
</evidence>
<evidence type="ECO:0000256" key="2">
    <source>
        <dbReference type="SAM" id="MobiDB-lite"/>
    </source>
</evidence>
<feature type="compositionally biased region" description="Basic residues" evidence="2">
    <location>
        <begin position="295"/>
        <end position="306"/>
    </location>
</feature>
<feature type="coiled-coil region" evidence="1">
    <location>
        <begin position="314"/>
        <end position="341"/>
    </location>
</feature>
<feature type="compositionally biased region" description="Low complexity" evidence="2">
    <location>
        <begin position="210"/>
        <end position="225"/>
    </location>
</feature>
<name>A0ABR2LSF0_9ASPA</name>
<reference evidence="3 4" key="1">
    <citation type="journal article" date="2022" name="Nat. Plants">
        <title>Genomes of leafy and leafless Platanthera orchids illuminate the evolution of mycoheterotrophy.</title>
        <authorList>
            <person name="Li M.H."/>
            <person name="Liu K.W."/>
            <person name="Li Z."/>
            <person name="Lu H.C."/>
            <person name="Ye Q.L."/>
            <person name="Zhang D."/>
            <person name="Wang J.Y."/>
            <person name="Li Y.F."/>
            <person name="Zhong Z.M."/>
            <person name="Liu X."/>
            <person name="Yu X."/>
            <person name="Liu D.K."/>
            <person name="Tu X.D."/>
            <person name="Liu B."/>
            <person name="Hao Y."/>
            <person name="Liao X.Y."/>
            <person name="Jiang Y.T."/>
            <person name="Sun W.H."/>
            <person name="Chen J."/>
            <person name="Chen Y.Q."/>
            <person name="Ai Y."/>
            <person name="Zhai J.W."/>
            <person name="Wu S.S."/>
            <person name="Zhou Z."/>
            <person name="Hsiao Y.Y."/>
            <person name="Wu W.L."/>
            <person name="Chen Y.Y."/>
            <person name="Lin Y.F."/>
            <person name="Hsu J.L."/>
            <person name="Li C.Y."/>
            <person name="Wang Z.W."/>
            <person name="Zhao X."/>
            <person name="Zhong W.Y."/>
            <person name="Ma X.K."/>
            <person name="Ma L."/>
            <person name="Huang J."/>
            <person name="Chen G.Z."/>
            <person name="Huang M.Z."/>
            <person name="Huang L."/>
            <person name="Peng D.H."/>
            <person name="Luo Y.B."/>
            <person name="Zou S.Q."/>
            <person name="Chen S.P."/>
            <person name="Lan S."/>
            <person name="Tsai W.C."/>
            <person name="Van de Peer Y."/>
            <person name="Liu Z.J."/>
        </authorList>
    </citation>
    <scope>NUCLEOTIDE SEQUENCE [LARGE SCALE GENOMIC DNA]</scope>
    <source>
        <strain evidence="3">Lor288</strain>
    </source>
</reference>
<gene>
    <name evidence="3" type="ORF">KSP40_PGU014380</name>
</gene>
<keyword evidence="1" id="KW-0175">Coiled coil</keyword>
<proteinExistence type="predicted"/>
<feature type="region of interest" description="Disordered" evidence="2">
    <location>
        <begin position="74"/>
        <end position="230"/>
    </location>
</feature>
<feature type="compositionally biased region" description="Low complexity" evidence="2">
    <location>
        <begin position="9"/>
        <end position="30"/>
    </location>
</feature>
<keyword evidence="4" id="KW-1185">Reference proteome</keyword>
<feature type="compositionally biased region" description="Polar residues" evidence="2">
    <location>
        <begin position="122"/>
        <end position="132"/>
    </location>
</feature>
<evidence type="ECO:0000313" key="3">
    <source>
        <dbReference type="EMBL" id="KAK8949848.1"/>
    </source>
</evidence>
<organism evidence="3 4">
    <name type="scientific">Platanthera guangdongensis</name>
    <dbReference type="NCBI Taxonomy" id="2320717"/>
    <lineage>
        <taxon>Eukaryota</taxon>
        <taxon>Viridiplantae</taxon>
        <taxon>Streptophyta</taxon>
        <taxon>Embryophyta</taxon>
        <taxon>Tracheophyta</taxon>
        <taxon>Spermatophyta</taxon>
        <taxon>Magnoliopsida</taxon>
        <taxon>Liliopsida</taxon>
        <taxon>Asparagales</taxon>
        <taxon>Orchidaceae</taxon>
        <taxon>Orchidoideae</taxon>
        <taxon>Orchideae</taxon>
        <taxon>Orchidinae</taxon>
        <taxon>Platanthera</taxon>
    </lineage>
</organism>
<feature type="compositionally biased region" description="Low complexity" evidence="2">
    <location>
        <begin position="101"/>
        <end position="114"/>
    </location>
</feature>
<feature type="compositionally biased region" description="Polar residues" evidence="2">
    <location>
        <begin position="274"/>
        <end position="284"/>
    </location>
</feature>